<dbReference type="Proteomes" id="UP000029549">
    <property type="component" value="Unassembled WGS sequence"/>
</dbReference>
<gene>
    <name evidence="4" type="ORF">P608_20985</name>
</gene>
<dbReference type="PANTHER" id="PTHR37302">
    <property type="entry name" value="SLR1116 PROTEIN"/>
    <property type="match status" value="1"/>
</dbReference>
<accession>A0A0E3BW54</accession>
<proteinExistence type="inferred from homology"/>
<organism evidence="4 5">
    <name type="scientific">Comamonas thiooxydans</name>
    <dbReference type="NCBI Taxonomy" id="363952"/>
    <lineage>
        <taxon>Bacteria</taxon>
        <taxon>Pseudomonadati</taxon>
        <taxon>Pseudomonadota</taxon>
        <taxon>Betaproteobacteria</taxon>
        <taxon>Burkholderiales</taxon>
        <taxon>Comamonadaceae</taxon>
        <taxon>Comamonas</taxon>
    </lineage>
</organism>
<evidence type="ECO:0000313" key="4">
    <source>
        <dbReference type="EMBL" id="KGH07228.1"/>
    </source>
</evidence>
<dbReference type="InterPro" id="IPR007837">
    <property type="entry name" value="DinB"/>
</dbReference>
<feature type="binding site" evidence="3">
    <location>
        <position position="70"/>
    </location>
    <ligand>
        <name>a divalent metal cation</name>
        <dbReference type="ChEBI" id="CHEBI:60240"/>
    </ligand>
</feature>
<sequence>MSTTLQHPYRPPLEERAALSASAVDTLRMLVRYKAWANGLTFKNVMGLPEGEALRQRPTRFGNMVHTLNHVYVVDDIFRHHLQGRRHGYTARNTDDTPAVDDLWKAVQEMDSWYTGLVDSWSDEDLVKVVHFEFVGGGQGAMTREQIVLHIVNHSTYHRGFVGDMMYQIPFTPPSNDLPVFIRDHYRNTR</sequence>
<comment type="similarity">
    <text evidence="1">Belongs to the DinB family.</text>
</comment>
<evidence type="ECO:0000256" key="2">
    <source>
        <dbReference type="ARBA" id="ARBA00022723"/>
    </source>
</evidence>
<dbReference type="InterPro" id="IPR034660">
    <property type="entry name" value="DinB/YfiT-like"/>
</dbReference>
<dbReference type="PANTHER" id="PTHR37302:SF1">
    <property type="entry name" value="PROTEIN DINB"/>
    <property type="match status" value="1"/>
</dbReference>
<protein>
    <submittedName>
        <fullName evidence="4">DNA damage-inducible protein DinB</fullName>
    </submittedName>
</protein>
<dbReference type="SUPFAM" id="SSF109854">
    <property type="entry name" value="DinB/YfiT-like putative metalloenzymes"/>
    <property type="match status" value="1"/>
</dbReference>
<comment type="caution">
    <text evidence="4">The sequence shown here is derived from an EMBL/GenBank/DDBJ whole genome shotgun (WGS) entry which is preliminary data.</text>
</comment>
<name>A0A0E3BW54_9BURK</name>
<keyword evidence="2 3" id="KW-0479">Metal-binding</keyword>
<reference evidence="4 5" key="1">
    <citation type="submission" date="2013-09" db="EMBL/GenBank/DDBJ databases">
        <title>High correlation between genotypes and phenotypes of environmental bacteria Comamonas testosteroni strains.</title>
        <authorList>
            <person name="Liu L."/>
            <person name="Zhu W."/>
            <person name="Xia X."/>
            <person name="Xu B."/>
            <person name="Luo M."/>
            <person name="Wang G."/>
        </authorList>
    </citation>
    <scope>NUCLEOTIDE SEQUENCE [LARGE SCALE GENOMIC DNA]</scope>
    <source>
        <strain evidence="4 5">DF2</strain>
    </source>
</reference>
<evidence type="ECO:0000256" key="3">
    <source>
        <dbReference type="PIRSR" id="PIRSR607837-1"/>
    </source>
</evidence>
<feature type="binding site" evidence="3">
    <location>
        <position position="154"/>
    </location>
    <ligand>
        <name>a divalent metal cation</name>
        <dbReference type="ChEBI" id="CHEBI:60240"/>
    </ligand>
</feature>
<evidence type="ECO:0000256" key="1">
    <source>
        <dbReference type="ARBA" id="ARBA00008635"/>
    </source>
</evidence>
<dbReference type="Pfam" id="PF05163">
    <property type="entry name" value="DinB"/>
    <property type="match status" value="1"/>
</dbReference>
<dbReference type="GO" id="GO:0046872">
    <property type="term" value="F:metal ion binding"/>
    <property type="evidence" value="ECO:0007669"/>
    <property type="project" value="UniProtKB-KW"/>
</dbReference>
<dbReference type="AlphaFoldDB" id="A0A0E3BW54"/>
<dbReference type="EMBL" id="AWTP01000134">
    <property type="protein sequence ID" value="KGH07228.1"/>
    <property type="molecule type" value="Genomic_DNA"/>
</dbReference>
<evidence type="ECO:0000313" key="5">
    <source>
        <dbReference type="Proteomes" id="UP000029549"/>
    </source>
</evidence>
<keyword evidence="5" id="KW-1185">Reference proteome</keyword>
<dbReference type="Gene3D" id="1.20.120.450">
    <property type="entry name" value="dinb family like domain"/>
    <property type="match status" value="1"/>
</dbReference>
<feature type="binding site" evidence="3">
    <location>
        <position position="158"/>
    </location>
    <ligand>
        <name>a divalent metal cation</name>
        <dbReference type="ChEBI" id="CHEBI:60240"/>
    </ligand>
</feature>
<dbReference type="RefSeq" id="WP_052052963.1">
    <property type="nucleotide sequence ID" value="NZ_AWTM01000091.1"/>
</dbReference>